<keyword evidence="2" id="KW-0479">Metal-binding</keyword>
<sequence length="649" mass="72951">MNPTPGASGQGRRSSSNACLPCRRIKMKCRLPQGSSKCDRCTRKSLDCVFQQHRRGRKLGTRVNTRPSDKDENLADVTGAAETNAKSPPEPGLDEGHRRDEPESTTRDFWADSDGFQPSSLLNRKAARGNFSLQNVLSTRSEPTSATTSSSSARTEDPIAKGVINHAIATSLFERFMGNLNPFISQFDPVLHTFDYVRETSPFLFSSMLTAVAKALNPSIYSPLRDHAEKLFAQAFRRGDKSPEVVQAILVLTYWKEPEDTRAFVNVGLAIRIAMELGWHKLVHDQTTGSNELEARRARNIERTWLVLFVYDRSISMQTGRPWMIERGQFIEAVGEWYSSSLASLHDGLLCAFVTLRLLTADVPGLLHSRDDSLHKHVHNPRPLMRIMEDQVNRWQRQWTKTLEKERCHRFLTAFYGEHTILLLFSLPLQSSLSPKSSPIDMEALWISYNAAIKMLHLVSEESSTSCLYFAQDSVHVMIAYAAVFLIKLLLSIPRSIRREIETPTLQALRTSALVFSQQAAPENSGCALQSSFLANVVALVEKSCQRRIARSDFDRALRPCLEQQPRQRESGSITNQATGVNHQGRDGVQHQTMQSSHDHGIDIEMVSDLSETPQSQDFNFFDNEMWSSMFATAGFSIDDGIFLPDVDG</sequence>
<dbReference type="InterPro" id="IPR036864">
    <property type="entry name" value="Zn2-C6_fun-type_DNA-bd_sf"/>
</dbReference>
<keyword evidence="4" id="KW-0238">DNA-binding</keyword>
<dbReference type="InterPro" id="IPR051089">
    <property type="entry name" value="prtT"/>
</dbReference>
<feature type="compositionally biased region" description="Polar residues" evidence="7">
    <location>
        <begin position="571"/>
        <end position="582"/>
    </location>
</feature>
<evidence type="ECO:0000256" key="3">
    <source>
        <dbReference type="ARBA" id="ARBA00023015"/>
    </source>
</evidence>
<comment type="subcellular location">
    <subcellularLocation>
        <location evidence="1">Nucleus</location>
    </subcellularLocation>
</comment>
<dbReference type="OrthoDB" id="3163292at2759"/>
<dbReference type="EMBL" id="MU006802">
    <property type="protein sequence ID" value="KAF2635882.1"/>
    <property type="molecule type" value="Genomic_DNA"/>
</dbReference>
<dbReference type="InterPro" id="IPR007219">
    <property type="entry name" value="XnlR_reg_dom"/>
</dbReference>
<accession>A0A6A6RKN5</accession>
<dbReference type="CDD" id="cd12148">
    <property type="entry name" value="fungal_TF_MHR"/>
    <property type="match status" value="1"/>
</dbReference>
<dbReference type="GO" id="GO:0000976">
    <property type="term" value="F:transcription cis-regulatory region binding"/>
    <property type="evidence" value="ECO:0007669"/>
    <property type="project" value="TreeGrafter"/>
</dbReference>
<dbReference type="GO" id="GO:0005634">
    <property type="term" value="C:nucleus"/>
    <property type="evidence" value="ECO:0007669"/>
    <property type="project" value="UniProtKB-SubCell"/>
</dbReference>
<dbReference type="CDD" id="cd00067">
    <property type="entry name" value="GAL4"/>
    <property type="match status" value="1"/>
</dbReference>
<proteinExistence type="predicted"/>
<dbReference type="AlphaFoldDB" id="A0A6A6RKN5"/>
<gene>
    <name evidence="9" type="ORF">P280DRAFT_501671</name>
</gene>
<dbReference type="GO" id="GO:0000981">
    <property type="term" value="F:DNA-binding transcription factor activity, RNA polymerase II-specific"/>
    <property type="evidence" value="ECO:0007669"/>
    <property type="project" value="InterPro"/>
</dbReference>
<name>A0A6A6RKN5_9PLEO</name>
<evidence type="ECO:0000313" key="10">
    <source>
        <dbReference type="Proteomes" id="UP000799753"/>
    </source>
</evidence>
<feature type="region of interest" description="Disordered" evidence="7">
    <location>
        <begin position="134"/>
        <end position="155"/>
    </location>
</feature>
<evidence type="ECO:0000256" key="7">
    <source>
        <dbReference type="SAM" id="MobiDB-lite"/>
    </source>
</evidence>
<dbReference type="Pfam" id="PF04082">
    <property type="entry name" value="Fungal_trans"/>
    <property type="match status" value="1"/>
</dbReference>
<dbReference type="InterPro" id="IPR001138">
    <property type="entry name" value="Zn2Cys6_DnaBD"/>
</dbReference>
<keyword evidence="3" id="KW-0805">Transcription regulation</keyword>
<evidence type="ECO:0000259" key="8">
    <source>
        <dbReference type="PROSITE" id="PS50048"/>
    </source>
</evidence>
<evidence type="ECO:0000256" key="6">
    <source>
        <dbReference type="ARBA" id="ARBA00023242"/>
    </source>
</evidence>
<evidence type="ECO:0000256" key="5">
    <source>
        <dbReference type="ARBA" id="ARBA00023163"/>
    </source>
</evidence>
<dbReference type="SUPFAM" id="SSF57701">
    <property type="entry name" value="Zn2/Cys6 DNA-binding domain"/>
    <property type="match status" value="1"/>
</dbReference>
<feature type="region of interest" description="Disordered" evidence="7">
    <location>
        <begin position="57"/>
        <end position="115"/>
    </location>
</feature>
<feature type="domain" description="Zn(2)-C6 fungal-type" evidence="8">
    <location>
        <begin position="18"/>
        <end position="50"/>
    </location>
</feature>
<evidence type="ECO:0000256" key="1">
    <source>
        <dbReference type="ARBA" id="ARBA00004123"/>
    </source>
</evidence>
<dbReference type="GO" id="GO:0006351">
    <property type="term" value="P:DNA-templated transcription"/>
    <property type="evidence" value="ECO:0007669"/>
    <property type="project" value="InterPro"/>
</dbReference>
<dbReference type="SMART" id="SM00066">
    <property type="entry name" value="GAL4"/>
    <property type="match status" value="1"/>
</dbReference>
<dbReference type="PANTHER" id="PTHR31845">
    <property type="entry name" value="FINGER DOMAIN PROTEIN, PUTATIVE-RELATED"/>
    <property type="match status" value="1"/>
</dbReference>
<dbReference type="SMART" id="SM00906">
    <property type="entry name" value="Fungal_trans"/>
    <property type="match status" value="1"/>
</dbReference>
<feature type="region of interest" description="Disordered" evidence="7">
    <location>
        <begin position="564"/>
        <end position="596"/>
    </location>
</feature>
<feature type="compositionally biased region" description="Basic and acidic residues" evidence="7">
    <location>
        <begin position="94"/>
        <end position="110"/>
    </location>
</feature>
<evidence type="ECO:0000256" key="2">
    <source>
        <dbReference type="ARBA" id="ARBA00022723"/>
    </source>
</evidence>
<dbReference type="PROSITE" id="PS50048">
    <property type="entry name" value="ZN2_CY6_FUNGAL_2"/>
    <property type="match status" value="1"/>
</dbReference>
<dbReference type="PANTHER" id="PTHR31845:SF17">
    <property type="entry name" value="ZN(II)2CYS6 TRANSCRIPTION FACTOR (EUROFUNG)"/>
    <property type="match status" value="1"/>
</dbReference>
<keyword evidence="10" id="KW-1185">Reference proteome</keyword>
<reference evidence="9" key="1">
    <citation type="journal article" date="2020" name="Stud. Mycol.">
        <title>101 Dothideomycetes genomes: a test case for predicting lifestyles and emergence of pathogens.</title>
        <authorList>
            <person name="Haridas S."/>
            <person name="Albert R."/>
            <person name="Binder M."/>
            <person name="Bloem J."/>
            <person name="Labutti K."/>
            <person name="Salamov A."/>
            <person name="Andreopoulos B."/>
            <person name="Baker S."/>
            <person name="Barry K."/>
            <person name="Bills G."/>
            <person name="Bluhm B."/>
            <person name="Cannon C."/>
            <person name="Castanera R."/>
            <person name="Culley D."/>
            <person name="Daum C."/>
            <person name="Ezra D."/>
            <person name="Gonzalez J."/>
            <person name="Henrissat B."/>
            <person name="Kuo A."/>
            <person name="Liang C."/>
            <person name="Lipzen A."/>
            <person name="Lutzoni F."/>
            <person name="Magnuson J."/>
            <person name="Mondo S."/>
            <person name="Nolan M."/>
            <person name="Ohm R."/>
            <person name="Pangilinan J."/>
            <person name="Park H.-J."/>
            <person name="Ramirez L."/>
            <person name="Alfaro M."/>
            <person name="Sun H."/>
            <person name="Tritt A."/>
            <person name="Yoshinaga Y."/>
            <person name="Zwiers L.-H."/>
            <person name="Turgeon B."/>
            <person name="Goodwin S."/>
            <person name="Spatafora J."/>
            <person name="Crous P."/>
            <person name="Grigoriev I."/>
        </authorList>
    </citation>
    <scope>NUCLEOTIDE SEQUENCE</scope>
    <source>
        <strain evidence="9">CBS 473.64</strain>
    </source>
</reference>
<protein>
    <recommendedName>
        <fullName evidence="8">Zn(2)-C6 fungal-type domain-containing protein</fullName>
    </recommendedName>
</protein>
<dbReference type="GO" id="GO:0008270">
    <property type="term" value="F:zinc ion binding"/>
    <property type="evidence" value="ECO:0007669"/>
    <property type="project" value="InterPro"/>
</dbReference>
<dbReference type="PROSITE" id="PS00463">
    <property type="entry name" value="ZN2_CY6_FUNGAL_1"/>
    <property type="match status" value="1"/>
</dbReference>
<dbReference type="Proteomes" id="UP000799753">
    <property type="component" value="Unassembled WGS sequence"/>
</dbReference>
<keyword evidence="6" id="KW-0539">Nucleus</keyword>
<feature type="compositionally biased region" description="Low complexity" evidence="7">
    <location>
        <begin position="138"/>
        <end position="153"/>
    </location>
</feature>
<evidence type="ECO:0000256" key="4">
    <source>
        <dbReference type="ARBA" id="ARBA00023125"/>
    </source>
</evidence>
<organism evidence="9 10">
    <name type="scientific">Massarina eburnea CBS 473.64</name>
    <dbReference type="NCBI Taxonomy" id="1395130"/>
    <lineage>
        <taxon>Eukaryota</taxon>
        <taxon>Fungi</taxon>
        <taxon>Dikarya</taxon>
        <taxon>Ascomycota</taxon>
        <taxon>Pezizomycotina</taxon>
        <taxon>Dothideomycetes</taxon>
        <taxon>Pleosporomycetidae</taxon>
        <taxon>Pleosporales</taxon>
        <taxon>Massarineae</taxon>
        <taxon>Massarinaceae</taxon>
        <taxon>Massarina</taxon>
    </lineage>
</organism>
<evidence type="ECO:0000313" key="9">
    <source>
        <dbReference type="EMBL" id="KAF2635882.1"/>
    </source>
</evidence>
<dbReference type="Gene3D" id="4.10.240.10">
    <property type="entry name" value="Zn(2)-C6 fungal-type DNA-binding domain"/>
    <property type="match status" value="1"/>
</dbReference>
<keyword evidence="5" id="KW-0804">Transcription</keyword>